<name>A0A645HLA9_9ZZZZ</name>
<accession>A0A645HLA9</accession>
<protein>
    <submittedName>
        <fullName evidence="1">Uncharacterized protein</fullName>
    </submittedName>
</protein>
<evidence type="ECO:0000313" key="1">
    <source>
        <dbReference type="EMBL" id="MPN39781.1"/>
    </source>
</evidence>
<reference evidence="1" key="1">
    <citation type="submission" date="2019-08" db="EMBL/GenBank/DDBJ databases">
        <authorList>
            <person name="Kucharzyk K."/>
            <person name="Murdoch R.W."/>
            <person name="Higgins S."/>
            <person name="Loffler F."/>
        </authorList>
    </citation>
    <scope>NUCLEOTIDE SEQUENCE</scope>
</reference>
<dbReference type="AlphaFoldDB" id="A0A645HLA9"/>
<gene>
    <name evidence="1" type="ORF">SDC9_187311</name>
</gene>
<comment type="caution">
    <text evidence="1">The sequence shown here is derived from an EMBL/GenBank/DDBJ whole genome shotgun (WGS) entry which is preliminary data.</text>
</comment>
<organism evidence="1">
    <name type="scientific">bioreactor metagenome</name>
    <dbReference type="NCBI Taxonomy" id="1076179"/>
    <lineage>
        <taxon>unclassified sequences</taxon>
        <taxon>metagenomes</taxon>
        <taxon>ecological metagenomes</taxon>
    </lineage>
</organism>
<dbReference type="EMBL" id="VSSQ01095802">
    <property type="protein sequence ID" value="MPN39781.1"/>
    <property type="molecule type" value="Genomic_DNA"/>
</dbReference>
<sequence length="121" mass="12975">MGDGHLVAEGLHAQEGDHLVVRALSVELQLAVLVGYTQGFYRRLADVDGFAHTGCILAQAFSPQLAEPIGHILETVSVGHHNVHVDASLLHQDILDGSLKQGGILPHVMRRAARVHRGRAG</sequence>
<proteinExistence type="predicted"/>